<comment type="caution">
    <text evidence="2">The sequence shown here is derived from an EMBL/GenBank/DDBJ whole genome shotgun (WGS) entry which is preliminary data.</text>
</comment>
<sequence>MHYFLSYAYIQPMHKPCRLISLSHPSRLSSSPAGTKPEAHASDPVVLPTPVATGTAGAVPLTAPATNFGACHAGLSCIRTEDGTIIVFDRQTGRAVSGATREAAAAKLGRGG</sequence>
<accession>A0ABV2GGX4</accession>
<keyword evidence="3" id="KW-1185">Reference proteome</keyword>
<dbReference type="EMBL" id="JBEPMC010000001">
    <property type="protein sequence ID" value="MET3577531.1"/>
    <property type="molecule type" value="Genomic_DNA"/>
</dbReference>
<proteinExistence type="predicted"/>
<protein>
    <submittedName>
        <fullName evidence="2">Uncharacterized protein</fullName>
    </submittedName>
</protein>
<evidence type="ECO:0000313" key="3">
    <source>
        <dbReference type="Proteomes" id="UP001549204"/>
    </source>
</evidence>
<feature type="region of interest" description="Disordered" evidence="1">
    <location>
        <begin position="25"/>
        <end position="47"/>
    </location>
</feature>
<name>A0ABV2GGX4_9HYPH</name>
<dbReference type="RefSeq" id="WP_354487791.1">
    <property type="nucleotide sequence ID" value="NZ_JBEPMC010000001.1"/>
</dbReference>
<dbReference type="Proteomes" id="UP001549204">
    <property type="component" value="Unassembled WGS sequence"/>
</dbReference>
<gene>
    <name evidence="2" type="ORF">ABID19_000546</name>
</gene>
<organism evidence="2 3">
    <name type="scientific">Mesorhizobium robiniae</name>
    <dbReference type="NCBI Taxonomy" id="559315"/>
    <lineage>
        <taxon>Bacteria</taxon>
        <taxon>Pseudomonadati</taxon>
        <taxon>Pseudomonadota</taxon>
        <taxon>Alphaproteobacteria</taxon>
        <taxon>Hyphomicrobiales</taxon>
        <taxon>Phyllobacteriaceae</taxon>
        <taxon>Mesorhizobium</taxon>
    </lineage>
</organism>
<evidence type="ECO:0000313" key="2">
    <source>
        <dbReference type="EMBL" id="MET3577531.1"/>
    </source>
</evidence>
<reference evidence="2 3" key="1">
    <citation type="submission" date="2024-06" db="EMBL/GenBank/DDBJ databases">
        <title>Genomic Encyclopedia of Type Strains, Phase IV (KMG-IV): sequencing the most valuable type-strain genomes for metagenomic binning, comparative biology and taxonomic classification.</title>
        <authorList>
            <person name="Goeker M."/>
        </authorList>
    </citation>
    <scope>NUCLEOTIDE SEQUENCE [LARGE SCALE GENOMIC DNA]</scope>
    <source>
        <strain evidence="2 3">DSM 100022</strain>
    </source>
</reference>
<evidence type="ECO:0000256" key="1">
    <source>
        <dbReference type="SAM" id="MobiDB-lite"/>
    </source>
</evidence>